<dbReference type="AlphaFoldDB" id="A0A0D2BJ01"/>
<dbReference type="GO" id="GO:0016491">
    <property type="term" value="F:oxidoreductase activity"/>
    <property type="evidence" value="ECO:0007669"/>
    <property type="project" value="InterPro"/>
</dbReference>
<dbReference type="OrthoDB" id="9930022at2759"/>
<dbReference type="InterPro" id="IPR052711">
    <property type="entry name" value="Zinc_ADH-like"/>
</dbReference>
<dbReference type="InterPro" id="IPR011032">
    <property type="entry name" value="GroES-like_sf"/>
</dbReference>
<dbReference type="CDD" id="cd08276">
    <property type="entry name" value="MDR7"/>
    <property type="match status" value="1"/>
</dbReference>
<evidence type="ECO:0000313" key="2">
    <source>
        <dbReference type="EMBL" id="KIW18535.1"/>
    </source>
</evidence>
<name>A0A0D2BJ01_9EURO</name>
<dbReference type="Pfam" id="PF00107">
    <property type="entry name" value="ADH_zinc_N"/>
    <property type="match status" value="1"/>
</dbReference>
<accession>A0A0D2BJ01</accession>
<dbReference type="GeneID" id="27329906"/>
<dbReference type="InterPro" id="IPR013149">
    <property type="entry name" value="ADH-like_C"/>
</dbReference>
<dbReference type="EMBL" id="KN847493">
    <property type="protein sequence ID" value="KIW18535.1"/>
    <property type="molecule type" value="Genomic_DNA"/>
</dbReference>
<dbReference type="RefSeq" id="XP_016238751.1">
    <property type="nucleotide sequence ID" value="XM_016377181.1"/>
</dbReference>
<proteinExistence type="predicted"/>
<evidence type="ECO:0000313" key="3">
    <source>
        <dbReference type="Proteomes" id="UP000053328"/>
    </source>
</evidence>
<dbReference type="STRING" id="91928.A0A0D2BJ01"/>
<organism evidence="2 3">
    <name type="scientific">Exophiala spinifera</name>
    <dbReference type="NCBI Taxonomy" id="91928"/>
    <lineage>
        <taxon>Eukaryota</taxon>
        <taxon>Fungi</taxon>
        <taxon>Dikarya</taxon>
        <taxon>Ascomycota</taxon>
        <taxon>Pezizomycotina</taxon>
        <taxon>Eurotiomycetes</taxon>
        <taxon>Chaetothyriomycetidae</taxon>
        <taxon>Chaetothyriales</taxon>
        <taxon>Herpotrichiellaceae</taxon>
        <taxon>Exophiala</taxon>
    </lineage>
</organism>
<dbReference type="SUPFAM" id="SSF50129">
    <property type="entry name" value="GroES-like"/>
    <property type="match status" value="1"/>
</dbReference>
<dbReference type="Proteomes" id="UP000053328">
    <property type="component" value="Unassembled WGS sequence"/>
</dbReference>
<dbReference type="SUPFAM" id="SSF51735">
    <property type="entry name" value="NAD(P)-binding Rossmann-fold domains"/>
    <property type="match status" value="1"/>
</dbReference>
<dbReference type="Pfam" id="PF08240">
    <property type="entry name" value="ADH_N"/>
    <property type="match status" value="1"/>
</dbReference>
<sequence>MGDCIPKTTPLWRVTGYKGFDSLKFIEEPVPELGDSEVLVKIRAASLNFRDIIIPLGKYPFTQKPNVVPGSDGAGTVLAVGKNVTRFRAGDNVVTMLYQRHWAGSLDAAAEDSALGGSIDGTLRSIGAFDEGGLVRMPQGLTFLEAATLSCAGVTAWNALFGQPGRELMAGQWVLTQGTGAVSAFALQFAKAIGARVIAITSSDAKARFLQKLGADHIINYREVPNWGERAKSVTNENGVDLVVEVVGAATLEQSVASLRLDGTMSVVGFAGGEPEGVEVPNLLSVWLKHYTARGISVGSRLQMEAMGRAVEANIDSLRPIVDSRVFKLAELKEAYMYLQSGANMGKVCIDID</sequence>
<dbReference type="SMART" id="SM00829">
    <property type="entry name" value="PKS_ER"/>
    <property type="match status" value="1"/>
</dbReference>
<gene>
    <name evidence="2" type="ORF">PV08_02823</name>
</gene>
<dbReference type="HOGENOM" id="CLU_026673_3_4_1"/>
<reference evidence="2 3" key="1">
    <citation type="submission" date="2015-01" db="EMBL/GenBank/DDBJ databases">
        <title>The Genome Sequence of Exophiala spinifera CBS89968.</title>
        <authorList>
            <consortium name="The Broad Institute Genomics Platform"/>
            <person name="Cuomo C."/>
            <person name="de Hoog S."/>
            <person name="Gorbushina A."/>
            <person name="Stielow B."/>
            <person name="Teixiera M."/>
            <person name="Abouelleil A."/>
            <person name="Chapman S.B."/>
            <person name="Priest M."/>
            <person name="Young S.K."/>
            <person name="Wortman J."/>
            <person name="Nusbaum C."/>
            <person name="Birren B."/>
        </authorList>
    </citation>
    <scope>NUCLEOTIDE SEQUENCE [LARGE SCALE GENOMIC DNA]</scope>
    <source>
        <strain evidence="2 3">CBS 89968</strain>
    </source>
</reference>
<protein>
    <recommendedName>
        <fullName evidence="1">Enoyl reductase (ER) domain-containing protein</fullName>
    </recommendedName>
</protein>
<dbReference type="Gene3D" id="3.40.50.720">
    <property type="entry name" value="NAD(P)-binding Rossmann-like Domain"/>
    <property type="match status" value="1"/>
</dbReference>
<dbReference type="PANTHER" id="PTHR45033:SF2">
    <property type="entry name" value="ZINC-TYPE ALCOHOL DEHYDROGENASE-LIKE PROTEIN C1773.06C"/>
    <property type="match status" value="1"/>
</dbReference>
<keyword evidence="3" id="KW-1185">Reference proteome</keyword>
<feature type="domain" description="Enoyl reductase (ER)" evidence="1">
    <location>
        <begin position="19"/>
        <end position="350"/>
    </location>
</feature>
<evidence type="ECO:0000259" key="1">
    <source>
        <dbReference type="SMART" id="SM00829"/>
    </source>
</evidence>
<dbReference type="InterPro" id="IPR013154">
    <property type="entry name" value="ADH-like_N"/>
</dbReference>
<dbReference type="Gene3D" id="3.90.180.10">
    <property type="entry name" value="Medium-chain alcohol dehydrogenases, catalytic domain"/>
    <property type="match status" value="1"/>
</dbReference>
<dbReference type="InterPro" id="IPR020843">
    <property type="entry name" value="ER"/>
</dbReference>
<dbReference type="InterPro" id="IPR036291">
    <property type="entry name" value="NAD(P)-bd_dom_sf"/>
</dbReference>
<dbReference type="VEuPathDB" id="FungiDB:PV08_02823"/>
<dbReference type="PANTHER" id="PTHR45033">
    <property type="match status" value="1"/>
</dbReference>